<keyword evidence="2" id="KW-1185">Reference proteome</keyword>
<evidence type="ECO:0000313" key="2">
    <source>
        <dbReference type="Proteomes" id="UP001221686"/>
    </source>
</evidence>
<protein>
    <submittedName>
        <fullName evidence="1">Uncharacterized protein</fullName>
    </submittedName>
</protein>
<proteinExistence type="predicted"/>
<name>A0ABT5EC44_9BACT</name>
<organism evidence="1 2">
    <name type="scientific">Nannocystis bainbridge</name>
    <dbReference type="NCBI Taxonomy" id="2995303"/>
    <lineage>
        <taxon>Bacteria</taxon>
        <taxon>Pseudomonadati</taxon>
        <taxon>Myxococcota</taxon>
        <taxon>Polyangia</taxon>
        <taxon>Nannocystales</taxon>
        <taxon>Nannocystaceae</taxon>
        <taxon>Nannocystis</taxon>
    </lineage>
</organism>
<reference evidence="1 2" key="1">
    <citation type="submission" date="2022-11" db="EMBL/GenBank/DDBJ databases">
        <title>Minimal conservation of predation-associated metabolite biosynthetic gene clusters underscores biosynthetic potential of Myxococcota including descriptions for ten novel species: Archangium lansinium sp. nov., Myxococcus landrumus sp. nov., Nannocystis bai.</title>
        <authorList>
            <person name="Ahearne A."/>
            <person name="Stevens C."/>
            <person name="Dowd S."/>
        </authorList>
    </citation>
    <scope>NUCLEOTIDE SEQUENCE [LARGE SCALE GENOMIC DNA]</scope>
    <source>
        <strain evidence="1 2">BB15-2</strain>
    </source>
</reference>
<sequence>MRRSLDRGVDLDGSADGAVKVAGDLVQDGAKMSMTVTGRYTVRLRGSLR</sequence>
<comment type="caution">
    <text evidence="1">The sequence shown here is derived from an EMBL/GenBank/DDBJ whole genome shotgun (WGS) entry which is preliminary data.</text>
</comment>
<evidence type="ECO:0000313" key="1">
    <source>
        <dbReference type="EMBL" id="MDC0722478.1"/>
    </source>
</evidence>
<accession>A0ABT5EC44</accession>
<dbReference type="Proteomes" id="UP001221686">
    <property type="component" value="Unassembled WGS sequence"/>
</dbReference>
<dbReference type="EMBL" id="JAQNDL010000003">
    <property type="protein sequence ID" value="MDC0722478.1"/>
    <property type="molecule type" value="Genomic_DNA"/>
</dbReference>
<gene>
    <name evidence="1" type="ORF">POL25_36650</name>
</gene>
<dbReference type="RefSeq" id="WP_272091007.1">
    <property type="nucleotide sequence ID" value="NZ_JAQNDL010000003.1"/>
</dbReference>